<keyword evidence="1" id="KW-0732">Signal</keyword>
<dbReference type="EMBL" id="FUKJ01000349">
    <property type="protein sequence ID" value="SJM94604.1"/>
    <property type="molecule type" value="Genomic_DNA"/>
</dbReference>
<dbReference type="AlphaFoldDB" id="A0A1R4HEF7"/>
<gene>
    <name evidence="2" type="ORF">CRENPOLYSF2_4120003</name>
</gene>
<dbReference type="Proteomes" id="UP000195442">
    <property type="component" value="Unassembled WGS sequence"/>
</dbReference>
<proteinExistence type="predicted"/>
<name>A0A1R4HEF7_9GAMM</name>
<keyword evidence="3" id="KW-1185">Reference proteome</keyword>
<evidence type="ECO:0000313" key="3">
    <source>
        <dbReference type="Proteomes" id="UP000195442"/>
    </source>
</evidence>
<sequence>MNKKFNLLKLLKNTPLSVLLIGVTGMASANNFYAAVNGAQQGVSVRTLKLQQVSFFATPFPVNGIAAGPNNDVYLVSGNHIYNYTVAGVLIKNMTNADANINYTDISIMGDRVYTSYSGSKRGVSVRDLALVSVSSFSAPFNIKAIVAGVNNDVYLASGNSLYRYQTSGILLTFITFSDIRLNYTDVAVTCGKLLSSYSGSQRGVSVRDLTTLAQSSSFSTSFEIGGLIAGQNNNVYLSSNNYLFNYTLAGIQKQNVAAPQTTLFYGDLTR</sequence>
<protein>
    <submittedName>
        <fullName evidence="2">Uncharacterized protein</fullName>
    </submittedName>
</protein>
<evidence type="ECO:0000313" key="2">
    <source>
        <dbReference type="EMBL" id="SJM94604.1"/>
    </source>
</evidence>
<accession>A0A1R4HEF7</accession>
<evidence type="ECO:0000256" key="1">
    <source>
        <dbReference type="SAM" id="SignalP"/>
    </source>
</evidence>
<dbReference type="SUPFAM" id="SSF63829">
    <property type="entry name" value="Calcium-dependent phosphotriesterase"/>
    <property type="match status" value="1"/>
</dbReference>
<feature type="chain" id="PRO_5010283546" evidence="1">
    <location>
        <begin position="35"/>
        <end position="271"/>
    </location>
</feature>
<feature type="signal peptide" evidence="1">
    <location>
        <begin position="1"/>
        <end position="34"/>
    </location>
</feature>
<reference evidence="3" key="1">
    <citation type="submission" date="2017-02" db="EMBL/GenBank/DDBJ databases">
        <authorList>
            <person name="Daims H."/>
        </authorList>
    </citation>
    <scope>NUCLEOTIDE SEQUENCE [LARGE SCALE GENOMIC DNA]</scope>
</reference>
<dbReference type="OrthoDB" id="6397022at2"/>
<dbReference type="RefSeq" id="WP_087147863.1">
    <property type="nucleotide sequence ID" value="NZ_FUKJ01000349.1"/>
</dbReference>
<organism evidence="2 3">
    <name type="scientific">Crenothrix polyspora</name>
    <dbReference type="NCBI Taxonomy" id="360316"/>
    <lineage>
        <taxon>Bacteria</taxon>
        <taxon>Pseudomonadati</taxon>
        <taxon>Pseudomonadota</taxon>
        <taxon>Gammaproteobacteria</taxon>
        <taxon>Methylococcales</taxon>
        <taxon>Crenotrichaceae</taxon>
        <taxon>Crenothrix</taxon>
    </lineage>
</organism>